<gene>
    <name evidence="1" type="ORF">Cha6605_2238</name>
</gene>
<dbReference type="HOGENOM" id="CLU_2192309_0_0_3"/>
<evidence type="ECO:0000313" key="1">
    <source>
        <dbReference type="EMBL" id="AFY93321.1"/>
    </source>
</evidence>
<dbReference type="RefSeq" id="WP_015159472.1">
    <property type="nucleotide sequence ID" value="NC_019697.1"/>
</dbReference>
<sequence length="108" mass="12760">MKAKSYIKFTNILDRIQLYFDSLARSLSIGRIDLSKIGIHRNIFTHTSHPPVVAELKPDAATLTPSERENTGNRQLQKHQFDRIAFALRNRRHHSLNWRWQSQLIQWL</sequence>
<organism evidence="1 2">
    <name type="scientific">Chamaesiphon minutus (strain ATCC 27169 / PCC 6605)</name>
    <dbReference type="NCBI Taxonomy" id="1173020"/>
    <lineage>
        <taxon>Bacteria</taxon>
        <taxon>Bacillati</taxon>
        <taxon>Cyanobacteriota</taxon>
        <taxon>Cyanophyceae</taxon>
        <taxon>Gomontiellales</taxon>
        <taxon>Chamaesiphonaceae</taxon>
        <taxon>Chamaesiphon</taxon>
    </lineage>
</organism>
<reference evidence="1 2" key="1">
    <citation type="submission" date="2012-05" db="EMBL/GenBank/DDBJ databases">
        <title>Finished chromosome of genome of Chamaesiphon sp. PCC 6605.</title>
        <authorList>
            <consortium name="US DOE Joint Genome Institute"/>
            <person name="Gugger M."/>
            <person name="Coursin T."/>
            <person name="Rippka R."/>
            <person name="Tandeau De Marsac N."/>
            <person name="Huntemann M."/>
            <person name="Wei C.-L."/>
            <person name="Han J."/>
            <person name="Detter J.C."/>
            <person name="Han C."/>
            <person name="Tapia R."/>
            <person name="Chen A."/>
            <person name="Kyrpides N."/>
            <person name="Mavromatis K."/>
            <person name="Markowitz V."/>
            <person name="Szeto E."/>
            <person name="Ivanova N."/>
            <person name="Pagani I."/>
            <person name="Pati A."/>
            <person name="Goodwin L."/>
            <person name="Nordberg H.P."/>
            <person name="Cantor M.N."/>
            <person name="Hua S.X."/>
            <person name="Woyke T."/>
            <person name="Kerfeld C.A."/>
        </authorList>
    </citation>
    <scope>NUCLEOTIDE SEQUENCE [LARGE SCALE GENOMIC DNA]</scope>
    <source>
        <strain evidence="2">ATCC 27169 / PCC 6605</strain>
    </source>
</reference>
<proteinExistence type="predicted"/>
<keyword evidence="2" id="KW-1185">Reference proteome</keyword>
<dbReference type="EMBL" id="CP003600">
    <property type="protein sequence ID" value="AFY93321.1"/>
    <property type="molecule type" value="Genomic_DNA"/>
</dbReference>
<dbReference type="KEGG" id="cmp:Cha6605_2238"/>
<dbReference type="STRING" id="1173020.Cha6605_2238"/>
<accession>K9UFZ4</accession>
<dbReference type="AlphaFoldDB" id="K9UFZ4"/>
<name>K9UFZ4_CHAP6</name>
<protein>
    <submittedName>
        <fullName evidence="1">Uncharacterized protein</fullName>
    </submittedName>
</protein>
<evidence type="ECO:0000313" key="2">
    <source>
        <dbReference type="Proteomes" id="UP000010366"/>
    </source>
</evidence>
<dbReference type="Proteomes" id="UP000010366">
    <property type="component" value="Chromosome"/>
</dbReference>
<dbReference type="OrthoDB" id="9858862at2"/>